<reference evidence="8 9" key="1">
    <citation type="submission" date="2019-07" db="EMBL/GenBank/DDBJ databases">
        <title>Whole genome shotgun sequence of Staphylococcus piscifermentans NBRC 109625.</title>
        <authorList>
            <person name="Hosoyama A."/>
            <person name="Uohara A."/>
            <person name="Ohji S."/>
            <person name="Ichikawa N."/>
        </authorList>
    </citation>
    <scope>NUCLEOTIDE SEQUENCE [LARGE SCALE GENOMIC DNA]</scope>
    <source>
        <strain evidence="8 9">NBRC 109625</strain>
    </source>
</reference>
<evidence type="ECO:0000256" key="6">
    <source>
        <dbReference type="ARBA" id="ARBA00023136"/>
    </source>
</evidence>
<dbReference type="InterPro" id="IPR037185">
    <property type="entry name" value="EmrE-like"/>
</dbReference>
<keyword evidence="3" id="KW-1003">Cell membrane</keyword>
<dbReference type="GO" id="GO:0005886">
    <property type="term" value="C:plasma membrane"/>
    <property type="evidence" value="ECO:0007669"/>
    <property type="project" value="UniProtKB-SubCell"/>
</dbReference>
<dbReference type="AlphaFoldDB" id="A0A239TQM4"/>
<dbReference type="Pfam" id="PF00892">
    <property type="entry name" value="EamA"/>
    <property type="match status" value="2"/>
</dbReference>
<dbReference type="OrthoDB" id="9810818at2"/>
<keyword evidence="5" id="KW-1133">Transmembrane helix</keyword>
<comment type="subcellular location">
    <subcellularLocation>
        <location evidence="1">Cell membrane</location>
        <topology evidence="1">Multi-pass membrane protein</topology>
    </subcellularLocation>
</comment>
<organism evidence="8 9">
    <name type="scientific">Staphylococcus piscifermentans</name>
    <dbReference type="NCBI Taxonomy" id="70258"/>
    <lineage>
        <taxon>Bacteria</taxon>
        <taxon>Bacillati</taxon>
        <taxon>Bacillota</taxon>
        <taxon>Bacilli</taxon>
        <taxon>Bacillales</taxon>
        <taxon>Staphylococcaceae</taxon>
        <taxon>Staphylococcus</taxon>
    </lineage>
</organism>
<dbReference type="Proteomes" id="UP000321736">
    <property type="component" value="Unassembled WGS sequence"/>
</dbReference>
<evidence type="ECO:0000256" key="1">
    <source>
        <dbReference type="ARBA" id="ARBA00004651"/>
    </source>
</evidence>
<dbReference type="PANTHER" id="PTHR32322:SF18">
    <property type="entry name" value="S-ADENOSYLMETHIONINE_S-ADENOSYLHOMOCYSTEINE TRANSPORTER"/>
    <property type="match status" value="1"/>
</dbReference>
<evidence type="ECO:0000313" key="8">
    <source>
        <dbReference type="EMBL" id="GEP84399.1"/>
    </source>
</evidence>
<dbReference type="InterPro" id="IPR050638">
    <property type="entry name" value="AA-Vitamin_Transporters"/>
</dbReference>
<comment type="caution">
    <text evidence="8">The sequence shown here is derived from an EMBL/GenBank/DDBJ whole genome shotgun (WGS) entry which is preliminary data.</text>
</comment>
<dbReference type="PANTHER" id="PTHR32322">
    <property type="entry name" value="INNER MEMBRANE TRANSPORTER"/>
    <property type="match status" value="1"/>
</dbReference>
<accession>A0A239TQM4</accession>
<feature type="domain" description="EamA" evidence="7">
    <location>
        <begin position="162"/>
        <end position="295"/>
    </location>
</feature>
<evidence type="ECO:0000256" key="5">
    <source>
        <dbReference type="ARBA" id="ARBA00022989"/>
    </source>
</evidence>
<evidence type="ECO:0000256" key="4">
    <source>
        <dbReference type="ARBA" id="ARBA00022692"/>
    </source>
</evidence>
<dbReference type="InterPro" id="IPR000620">
    <property type="entry name" value="EamA_dom"/>
</dbReference>
<sequence length="300" mass="33341">MAHRNQKRWPGFVLVIVGAIFWGVGGTVSQWLFENKHLPVTWFVGVRLLVSGLLLILTSFILEGKKTITIWADKKAILKLLVYALLGMLGVQYCFMATIHYGNAAVATLLQYLGPVIIILYLVATKVINFRWKEGIAVTLALSGTFLLLTNGSLATLSVPMPAIVWGLLSAFAMAFYTIYPVQLLAKWGTVNVVGWAMFIAGIFLNFLHPIWQVDTSNWDIKVLIYIFISVILGTMFAFWLFISSLNYLYPQEASVLGTIEPLTAILLSVVWLGVSFGIWQVAGVFCIVLMVIFLAVVKD</sequence>
<evidence type="ECO:0000256" key="2">
    <source>
        <dbReference type="ARBA" id="ARBA00007362"/>
    </source>
</evidence>
<keyword evidence="9" id="KW-1185">Reference proteome</keyword>
<evidence type="ECO:0000259" key="7">
    <source>
        <dbReference type="Pfam" id="PF00892"/>
    </source>
</evidence>
<comment type="similarity">
    <text evidence="2">Belongs to the EamA transporter family.</text>
</comment>
<feature type="domain" description="EamA" evidence="7">
    <location>
        <begin position="10"/>
        <end position="149"/>
    </location>
</feature>
<dbReference type="EMBL" id="BKAR01000010">
    <property type="protein sequence ID" value="GEP84399.1"/>
    <property type="molecule type" value="Genomic_DNA"/>
</dbReference>
<name>A0A239TQM4_9STAP</name>
<gene>
    <name evidence="8" type="ORF">SPI02_09840</name>
</gene>
<keyword evidence="4" id="KW-0812">Transmembrane</keyword>
<dbReference type="SUPFAM" id="SSF103481">
    <property type="entry name" value="Multidrug resistance efflux transporter EmrE"/>
    <property type="match status" value="2"/>
</dbReference>
<evidence type="ECO:0000313" key="9">
    <source>
        <dbReference type="Proteomes" id="UP000321736"/>
    </source>
</evidence>
<dbReference type="RefSeq" id="WP_095103745.1">
    <property type="nucleotide sequence ID" value="NZ_BKAR01000010.1"/>
</dbReference>
<keyword evidence="6" id="KW-0472">Membrane</keyword>
<protein>
    <submittedName>
        <fullName evidence="8">Transporter</fullName>
    </submittedName>
</protein>
<evidence type="ECO:0000256" key="3">
    <source>
        <dbReference type="ARBA" id="ARBA00022475"/>
    </source>
</evidence>
<proteinExistence type="inferred from homology"/>